<dbReference type="Pfam" id="PF12896">
    <property type="entry name" value="ANAPC4"/>
    <property type="match status" value="1"/>
</dbReference>
<dbReference type="GO" id="GO:0031145">
    <property type="term" value="P:anaphase-promoting complex-dependent catabolic process"/>
    <property type="evidence" value="ECO:0007669"/>
    <property type="project" value="InterPro"/>
</dbReference>
<feature type="domain" description="Anaphase-promoting complex subunit 4 long" evidence="7">
    <location>
        <begin position="236"/>
        <end position="432"/>
    </location>
</feature>
<evidence type="ECO:0000313" key="8">
    <source>
        <dbReference type="EMBL" id="CEP63260.1"/>
    </source>
</evidence>
<keyword evidence="2" id="KW-0132">Cell division</keyword>
<dbReference type="GO" id="GO:0034399">
    <property type="term" value="C:nuclear periphery"/>
    <property type="evidence" value="ECO:0007669"/>
    <property type="project" value="TreeGrafter"/>
</dbReference>
<evidence type="ECO:0000256" key="1">
    <source>
        <dbReference type="ARBA" id="ARBA00016067"/>
    </source>
</evidence>
<gene>
    <name evidence="8" type="ORF">LALA0_S07e06084g</name>
</gene>
<dbReference type="RefSeq" id="XP_022629481.1">
    <property type="nucleotide sequence ID" value="XM_022771589.1"/>
</dbReference>
<dbReference type="PANTHER" id="PTHR13260:SF0">
    <property type="entry name" value="ANAPHASE-PROMOTING COMPLEX SUBUNIT 4"/>
    <property type="match status" value="1"/>
</dbReference>
<dbReference type="HOGENOM" id="CLU_392814_0_0_1"/>
<keyword evidence="9" id="KW-1185">Reference proteome</keyword>
<organism evidence="8 9">
    <name type="scientific">Lachancea lanzarotensis</name>
    <dbReference type="NCBI Taxonomy" id="1245769"/>
    <lineage>
        <taxon>Eukaryota</taxon>
        <taxon>Fungi</taxon>
        <taxon>Dikarya</taxon>
        <taxon>Ascomycota</taxon>
        <taxon>Saccharomycotina</taxon>
        <taxon>Saccharomycetes</taxon>
        <taxon>Saccharomycetales</taxon>
        <taxon>Saccharomycetaceae</taxon>
        <taxon>Lachancea</taxon>
    </lineage>
</organism>
<dbReference type="OrthoDB" id="2110451at2759"/>
<feature type="region of interest" description="Disordered" evidence="6">
    <location>
        <begin position="583"/>
        <end position="602"/>
    </location>
</feature>
<dbReference type="PANTHER" id="PTHR13260">
    <property type="entry name" value="ANAPHASE PROMOTING COMPLEX SUBUNIT 4 APC4"/>
    <property type="match status" value="1"/>
</dbReference>
<keyword evidence="5" id="KW-0131">Cell cycle</keyword>
<evidence type="ECO:0000256" key="3">
    <source>
        <dbReference type="ARBA" id="ARBA00022776"/>
    </source>
</evidence>
<dbReference type="GO" id="GO:0070979">
    <property type="term" value="P:protein K11-linked ubiquitination"/>
    <property type="evidence" value="ECO:0007669"/>
    <property type="project" value="TreeGrafter"/>
</dbReference>
<dbReference type="GO" id="GO:0005680">
    <property type="term" value="C:anaphase-promoting complex"/>
    <property type="evidence" value="ECO:0007669"/>
    <property type="project" value="InterPro"/>
</dbReference>
<keyword evidence="3" id="KW-0498">Mitosis</keyword>
<dbReference type="STRING" id="1245769.A0A0C7N9M7"/>
<dbReference type="GeneID" id="34686758"/>
<evidence type="ECO:0000256" key="2">
    <source>
        <dbReference type="ARBA" id="ARBA00022618"/>
    </source>
</evidence>
<evidence type="ECO:0000259" key="7">
    <source>
        <dbReference type="Pfam" id="PF12896"/>
    </source>
</evidence>
<accession>A0A0C7N9M7</accession>
<name>A0A0C7N9M7_9SACH</name>
<reference evidence="8 9" key="1">
    <citation type="submission" date="2014-12" db="EMBL/GenBank/DDBJ databases">
        <authorList>
            <person name="Neuveglise Cecile"/>
        </authorList>
    </citation>
    <scope>NUCLEOTIDE SEQUENCE [LARGE SCALE GENOMIC DNA]</scope>
    <source>
        <strain evidence="8 9">CBS 12615</strain>
    </source>
</reference>
<dbReference type="InterPro" id="IPR024790">
    <property type="entry name" value="APC4_long_dom"/>
</dbReference>
<dbReference type="GO" id="GO:0051301">
    <property type="term" value="P:cell division"/>
    <property type="evidence" value="ECO:0007669"/>
    <property type="project" value="UniProtKB-KW"/>
</dbReference>
<evidence type="ECO:0000256" key="4">
    <source>
        <dbReference type="ARBA" id="ARBA00022786"/>
    </source>
</evidence>
<evidence type="ECO:0000256" key="5">
    <source>
        <dbReference type="ARBA" id="ARBA00023306"/>
    </source>
</evidence>
<dbReference type="InterPro" id="IPR024789">
    <property type="entry name" value="APC4"/>
</dbReference>
<evidence type="ECO:0000313" key="9">
    <source>
        <dbReference type="Proteomes" id="UP000054304"/>
    </source>
</evidence>
<sequence length="702" mass="77768">MYAKTAEPEALRFKGKTQLGIHQSVVWNPQLALYLVVTGKTITVNRQTDNQRVATIVLKDAEQAIAYQWDRDTGKRFAVFYRNGIARIYDCTTAGGQLQKVVNIVETPALHPGTQTQNAALSSAVWATVAWDRFPDTYAVLNVDVAALMPDMVRIVRDSKQMSMAPMGPWGPDLSHPEASVILSHSQEDRCYLLTLDDLVTVRFSSKIDRMCKILPPKYKHGPFVGVARDGTLEHIRLQFTEVPLMRELVKCSGYVRFLCEYIIDHILVCKSDLIDPFAQLLARLKAAYGGSDLYTQLCEVLVSGCVDPALEDWLCNSVGDKNFKRWKQLSSRMCGDLNNVLTLAIVPACERLILACERLQGIHKSLKLQKLKESGEFDPTKLSSPEIDVFLHECQEMLADTLRLVEYVNADAVLHAIFEEWFFDIVMECVDEDYKRKPDAEKKYNSNNRPVQLEQYLKLCWTSSSSSSYGIADHGLNALENRARDRLVTCASKLDRLYTVPWVLELVQVTRSGATEPHIQVWDAIVDEMNADCVFVASQIIGHAADHANTSSSSTIVSVARRCAPNNNNNTATSVEMVWELVPDSSEPPSPPSSLSSSPAPAVDATFITSHDDGSPALVVLHDRDTLTTLAIHRSSLVPTHFTLTGSSQRLRQGTTPLFTTVAATSLHSCASSALLSVHSTSAMAVYEMSCDQHRCGGGRA</sequence>
<dbReference type="Proteomes" id="UP000054304">
    <property type="component" value="Unassembled WGS sequence"/>
</dbReference>
<protein>
    <recommendedName>
        <fullName evidence="1">Anaphase-promoting complex subunit 4</fullName>
    </recommendedName>
</protein>
<proteinExistence type="predicted"/>
<evidence type="ECO:0000256" key="6">
    <source>
        <dbReference type="SAM" id="MobiDB-lite"/>
    </source>
</evidence>
<keyword evidence="4" id="KW-0833">Ubl conjugation pathway</keyword>
<dbReference type="AlphaFoldDB" id="A0A0C7N9M7"/>
<dbReference type="EMBL" id="LN736366">
    <property type="protein sequence ID" value="CEP63260.1"/>
    <property type="molecule type" value="Genomic_DNA"/>
</dbReference>